<name>A0ABQ9IS00_9CUCU</name>
<feature type="non-terminal residue" evidence="1">
    <location>
        <position position="85"/>
    </location>
</feature>
<sequence length="85" mass="9936">MTYHLWLKLQVFGKILMMNIRNNLFLFELSKNMSVVLTFVDLKHTEQGRQPTDQPDAVFASRHKDSNSVACIDDKCYVLTFSEYC</sequence>
<keyword evidence="2" id="KW-1185">Reference proteome</keyword>
<dbReference type="PANTHER" id="PTHR46576:SF1">
    <property type="entry name" value="BROMO ADJACENT HOMOLOGY DOMAIN-CONTAINING 1 PROTEIN"/>
    <property type="match status" value="1"/>
</dbReference>
<reference evidence="1" key="1">
    <citation type="journal article" date="2023" name="Insect Mol. Biol.">
        <title>Genome sequencing provides insights into the evolution of gene families encoding plant cell wall-degrading enzymes in longhorned beetles.</title>
        <authorList>
            <person name="Shin N.R."/>
            <person name="Okamura Y."/>
            <person name="Kirsch R."/>
            <person name="Pauchet Y."/>
        </authorList>
    </citation>
    <scope>NUCLEOTIDE SEQUENCE</scope>
    <source>
        <strain evidence="1">MMC_N1</strain>
    </source>
</reference>
<proteinExistence type="predicted"/>
<gene>
    <name evidence="1" type="ORF">NQ317_002354</name>
</gene>
<dbReference type="InterPro" id="IPR053032">
    <property type="entry name" value="BAH_domain-containing"/>
</dbReference>
<dbReference type="Gene3D" id="2.30.30.490">
    <property type="match status" value="1"/>
</dbReference>
<dbReference type="EMBL" id="JAPWTJ010003040">
    <property type="protein sequence ID" value="KAJ8963558.1"/>
    <property type="molecule type" value="Genomic_DNA"/>
</dbReference>
<evidence type="ECO:0000313" key="2">
    <source>
        <dbReference type="Proteomes" id="UP001162164"/>
    </source>
</evidence>
<evidence type="ECO:0000313" key="1">
    <source>
        <dbReference type="EMBL" id="KAJ8963558.1"/>
    </source>
</evidence>
<accession>A0ABQ9IS00</accession>
<protein>
    <submittedName>
        <fullName evidence="1">Uncharacterized protein</fullName>
    </submittedName>
</protein>
<dbReference type="PANTHER" id="PTHR46576">
    <property type="entry name" value="BROMO ADJACENT HOMOLOGY DOMAIN-CONTAINING 1 PROTEIN"/>
    <property type="match status" value="1"/>
</dbReference>
<organism evidence="1 2">
    <name type="scientific">Molorchus minor</name>
    <dbReference type="NCBI Taxonomy" id="1323400"/>
    <lineage>
        <taxon>Eukaryota</taxon>
        <taxon>Metazoa</taxon>
        <taxon>Ecdysozoa</taxon>
        <taxon>Arthropoda</taxon>
        <taxon>Hexapoda</taxon>
        <taxon>Insecta</taxon>
        <taxon>Pterygota</taxon>
        <taxon>Neoptera</taxon>
        <taxon>Endopterygota</taxon>
        <taxon>Coleoptera</taxon>
        <taxon>Polyphaga</taxon>
        <taxon>Cucujiformia</taxon>
        <taxon>Chrysomeloidea</taxon>
        <taxon>Cerambycidae</taxon>
        <taxon>Lamiinae</taxon>
        <taxon>Monochamini</taxon>
        <taxon>Molorchus</taxon>
    </lineage>
</organism>
<dbReference type="InterPro" id="IPR043151">
    <property type="entry name" value="BAH_sf"/>
</dbReference>
<dbReference type="Proteomes" id="UP001162164">
    <property type="component" value="Unassembled WGS sequence"/>
</dbReference>
<comment type="caution">
    <text evidence="1">The sequence shown here is derived from an EMBL/GenBank/DDBJ whole genome shotgun (WGS) entry which is preliminary data.</text>
</comment>